<dbReference type="InterPro" id="IPR017439">
    <property type="entry name" value="Amidohydrolase"/>
</dbReference>
<dbReference type="SUPFAM" id="SSF55031">
    <property type="entry name" value="Bacterial exopeptidase dimerisation domain"/>
    <property type="match status" value="1"/>
</dbReference>
<evidence type="ECO:0000259" key="3">
    <source>
        <dbReference type="Pfam" id="PF07687"/>
    </source>
</evidence>
<feature type="domain" description="Peptidase M20 dimerisation" evidence="3">
    <location>
        <begin position="188"/>
        <end position="282"/>
    </location>
</feature>
<evidence type="ECO:0000313" key="5">
    <source>
        <dbReference type="Proteomes" id="UP000032250"/>
    </source>
</evidence>
<feature type="binding site" evidence="2">
    <location>
        <position position="164"/>
    </location>
    <ligand>
        <name>Mn(2+)</name>
        <dbReference type="ChEBI" id="CHEBI:29035"/>
        <label>2</label>
    </ligand>
</feature>
<dbReference type="Gene3D" id="3.40.630.10">
    <property type="entry name" value="Zn peptidases"/>
    <property type="match status" value="1"/>
</dbReference>
<dbReference type="OrthoDB" id="9776731at2"/>
<evidence type="ECO:0000256" key="1">
    <source>
        <dbReference type="ARBA" id="ARBA00022801"/>
    </source>
</evidence>
<evidence type="ECO:0000313" key="4">
    <source>
        <dbReference type="EMBL" id="KIS23441.1"/>
    </source>
</evidence>
<protein>
    <submittedName>
        <fullName evidence="4">Peptidase M20</fullName>
    </submittedName>
</protein>
<dbReference type="HOGENOM" id="CLU_023257_0_1_9"/>
<dbReference type="EMBL" id="JXSU01000007">
    <property type="protein sequence ID" value="KIS23441.1"/>
    <property type="molecule type" value="Genomic_DNA"/>
</dbReference>
<dbReference type="PATRIC" id="fig|1379739.3.peg.1841"/>
<dbReference type="InterPro" id="IPR002933">
    <property type="entry name" value="Peptidase_M20"/>
</dbReference>
<feature type="binding site" evidence="2">
    <location>
        <position position="364"/>
    </location>
    <ligand>
        <name>Mn(2+)</name>
        <dbReference type="ChEBI" id="CHEBI:29035"/>
        <label>2</label>
    </ligand>
</feature>
<reference evidence="4 5" key="1">
    <citation type="submission" date="2014-06" db="EMBL/GenBank/DDBJ databases">
        <title>Genome characterization of distinct group I Clostridium botulinum lineages.</title>
        <authorList>
            <person name="Giordani F."/>
            <person name="Anselmo A."/>
            <person name="Fillo S."/>
            <person name="Palozzi A.M."/>
            <person name="Fortunato A."/>
            <person name="Gentile B."/>
            <person name="Ciammaruconi A."/>
            <person name="Anniballi F."/>
            <person name="De Medici D."/>
            <person name="Lista F."/>
        </authorList>
    </citation>
    <scope>NUCLEOTIDE SEQUENCE [LARGE SCALE GENOMIC DNA]</scope>
    <source>
        <strain evidence="4 5">B2 450</strain>
    </source>
</reference>
<keyword evidence="2" id="KW-0479">Metal-binding</keyword>
<dbReference type="AlphaFoldDB" id="A0A0D1BX69"/>
<dbReference type="InterPro" id="IPR011650">
    <property type="entry name" value="Peptidase_M20_dimer"/>
</dbReference>
<dbReference type="NCBIfam" id="TIGR01891">
    <property type="entry name" value="amidohydrolases"/>
    <property type="match status" value="1"/>
</dbReference>
<dbReference type="FunFam" id="3.30.70.360:FF:000001">
    <property type="entry name" value="N-acetyldiaminopimelate deacetylase"/>
    <property type="match status" value="1"/>
</dbReference>
<feature type="binding site" evidence="2">
    <location>
        <position position="104"/>
    </location>
    <ligand>
        <name>Mn(2+)</name>
        <dbReference type="ChEBI" id="CHEBI:29035"/>
        <label>2</label>
    </ligand>
</feature>
<name>A0A0D1BX69_CLOBO</name>
<dbReference type="PIRSF" id="PIRSF005962">
    <property type="entry name" value="Pept_M20D_amidohydro"/>
    <property type="match status" value="1"/>
</dbReference>
<accession>A0A0D1BX69</accession>
<dbReference type="RefSeq" id="WP_003486622.1">
    <property type="nucleotide sequence ID" value="NZ_JXSU01000007.1"/>
</dbReference>
<feature type="binding site" evidence="2">
    <location>
        <position position="102"/>
    </location>
    <ligand>
        <name>Mn(2+)</name>
        <dbReference type="ChEBI" id="CHEBI:29035"/>
        <label>2</label>
    </ligand>
</feature>
<dbReference type="GO" id="GO:0050118">
    <property type="term" value="F:N-acetyldiaminopimelate deacetylase activity"/>
    <property type="evidence" value="ECO:0007669"/>
    <property type="project" value="UniProtKB-ARBA"/>
</dbReference>
<organism evidence="4 5">
    <name type="scientific">Clostridium botulinum B2 450</name>
    <dbReference type="NCBI Taxonomy" id="1379739"/>
    <lineage>
        <taxon>Bacteria</taxon>
        <taxon>Bacillati</taxon>
        <taxon>Bacillota</taxon>
        <taxon>Clostridia</taxon>
        <taxon>Eubacteriales</taxon>
        <taxon>Clostridiaceae</taxon>
        <taxon>Clostridium</taxon>
    </lineage>
</organism>
<dbReference type="PANTHER" id="PTHR11014:SF63">
    <property type="entry name" value="METALLOPEPTIDASE, PUTATIVE (AFU_ORTHOLOGUE AFUA_6G09600)-RELATED"/>
    <property type="match status" value="1"/>
</dbReference>
<comment type="cofactor">
    <cofactor evidence="2">
        <name>Mn(2+)</name>
        <dbReference type="ChEBI" id="CHEBI:29035"/>
    </cofactor>
    <text evidence="2">The Mn(2+) ion enhances activity.</text>
</comment>
<dbReference type="InterPro" id="IPR036264">
    <property type="entry name" value="Bact_exopeptidase_dim_dom"/>
</dbReference>
<keyword evidence="1" id="KW-0378">Hydrolase</keyword>
<dbReference type="Pfam" id="PF07687">
    <property type="entry name" value="M20_dimer"/>
    <property type="match status" value="1"/>
</dbReference>
<dbReference type="SUPFAM" id="SSF53187">
    <property type="entry name" value="Zn-dependent exopeptidases"/>
    <property type="match status" value="1"/>
</dbReference>
<sequence length="392" mass="43339">MGEINFLKEALDIKNEVIKLRRDFHKHPELDYDLFRTCEKVKEFLKNEDIEFYDTAGTGVCAIIRGRGSKTVAIRGDMDALPLQEKNICNYSSKMEGKMHACGHDAHTAILLGTAKVLNSIKDKLNGNIKLLFEPAEETTGGARIMIKEGVLKEPEVDAIIGLHMEEKIETGKIGLRRGVVNAASNPFTIKIKGKGSHGARPNNSVDPIIIASNVVVALQNIVSRELPPTDPGVLTIGTIHGGTAQNIIPEEVVLSGIIRVMKTEHREYVKKRLVEIVDGICKAMRGECEIDIEESYPCLYNNDEMLNSFINSAKGVIGEDKIEMLEEPSMGVESFAYFSMEKPSIFYYLGCRNEEKGIVHPAHSSLFDVDEDSLPLGVALHCRAAFDILNS</sequence>
<dbReference type="Gene3D" id="3.30.70.360">
    <property type="match status" value="1"/>
</dbReference>
<dbReference type="GO" id="GO:0046872">
    <property type="term" value="F:metal ion binding"/>
    <property type="evidence" value="ECO:0007669"/>
    <property type="project" value="UniProtKB-KW"/>
</dbReference>
<gene>
    <name evidence="4" type="ORF">N495_07500</name>
</gene>
<dbReference type="Pfam" id="PF01546">
    <property type="entry name" value="Peptidase_M20"/>
    <property type="match status" value="1"/>
</dbReference>
<dbReference type="Proteomes" id="UP000032250">
    <property type="component" value="Unassembled WGS sequence"/>
</dbReference>
<proteinExistence type="predicted"/>
<keyword evidence="2" id="KW-0464">Manganese</keyword>
<evidence type="ECO:0000256" key="2">
    <source>
        <dbReference type="PIRSR" id="PIRSR005962-1"/>
    </source>
</evidence>
<comment type="caution">
    <text evidence="4">The sequence shown here is derived from an EMBL/GenBank/DDBJ whole genome shotgun (WGS) entry which is preliminary data.</text>
</comment>
<dbReference type="PANTHER" id="PTHR11014">
    <property type="entry name" value="PEPTIDASE M20 FAMILY MEMBER"/>
    <property type="match status" value="1"/>
</dbReference>
<feature type="binding site" evidence="2">
    <location>
        <position position="138"/>
    </location>
    <ligand>
        <name>Mn(2+)</name>
        <dbReference type="ChEBI" id="CHEBI:29035"/>
        <label>2</label>
    </ligand>
</feature>
<dbReference type="GO" id="GO:0019877">
    <property type="term" value="P:diaminopimelate biosynthetic process"/>
    <property type="evidence" value="ECO:0007669"/>
    <property type="project" value="UniProtKB-ARBA"/>
</dbReference>